<dbReference type="PANTHER" id="PTHR36943:SF1">
    <property type="entry name" value="CCHC-TYPE DOMAIN-CONTAINING PROTEIN"/>
    <property type="match status" value="1"/>
</dbReference>
<dbReference type="Proteomes" id="UP000054047">
    <property type="component" value="Unassembled WGS sequence"/>
</dbReference>
<evidence type="ECO:0000313" key="3">
    <source>
        <dbReference type="EMBL" id="KIH46293.1"/>
    </source>
</evidence>
<evidence type="ECO:0000259" key="2">
    <source>
        <dbReference type="PROSITE" id="PS50175"/>
    </source>
</evidence>
<dbReference type="OrthoDB" id="5875875at2759"/>
<dbReference type="EMBL" id="KN769640">
    <property type="protein sequence ID" value="KIH46293.1"/>
    <property type="molecule type" value="Genomic_DNA"/>
</dbReference>
<dbReference type="AlphaFoldDB" id="A0A0C2BR86"/>
<gene>
    <name evidence="3" type="ORF">ANCDUO_23655</name>
</gene>
<evidence type="ECO:0000313" key="4">
    <source>
        <dbReference type="Proteomes" id="UP000054047"/>
    </source>
</evidence>
<keyword evidence="1" id="KW-0378">Hydrolase</keyword>
<dbReference type="SUPFAM" id="SSF50630">
    <property type="entry name" value="Acid proteases"/>
    <property type="match status" value="1"/>
</dbReference>
<reference evidence="3 4" key="1">
    <citation type="submission" date="2013-12" db="EMBL/GenBank/DDBJ databases">
        <title>Draft genome of the parsitic nematode Ancylostoma duodenale.</title>
        <authorList>
            <person name="Mitreva M."/>
        </authorList>
    </citation>
    <scope>NUCLEOTIDE SEQUENCE [LARGE SCALE GENOMIC DNA]</scope>
    <source>
        <strain evidence="3 4">Zhejiang</strain>
    </source>
</reference>
<protein>
    <recommendedName>
        <fullName evidence="2">Peptidase A2 domain-containing protein</fullName>
    </recommendedName>
</protein>
<name>A0A0C2BR86_9BILA</name>
<proteinExistence type="predicted"/>
<sequence length="186" mass="21394">MDEDAQLKELDYTALKTLQFVVGLQDPSLREMDNTDMEESHEIHAVQKKKVKRRSYRRKKSQCKKVVTFAAENARTYLDVTIRGRSLRFQLDTGADITLISRRTWKKIGRPTLETCIMPVKTADGTPMKIDGRFSTDFSIRDHATSKIIQGNGTCYVAESTNLLGLEWSIQLPAYKELKEKYTVVW</sequence>
<dbReference type="GO" id="GO:0004190">
    <property type="term" value="F:aspartic-type endopeptidase activity"/>
    <property type="evidence" value="ECO:0007669"/>
    <property type="project" value="InterPro"/>
</dbReference>
<dbReference type="PANTHER" id="PTHR36943">
    <property type="entry name" value="CCHC-TYPE DOMAIN-CONTAINING PROTEIN"/>
    <property type="match status" value="1"/>
</dbReference>
<organism evidence="3 4">
    <name type="scientific">Ancylostoma duodenale</name>
    <dbReference type="NCBI Taxonomy" id="51022"/>
    <lineage>
        <taxon>Eukaryota</taxon>
        <taxon>Metazoa</taxon>
        <taxon>Ecdysozoa</taxon>
        <taxon>Nematoda</taxon>
        <taxon>Chromadorea</taxon>
        <taxon>Rhabditida</taxon>
        <taxon>Rhabditina</taxon>
        <taxon>Rhabditomorpha</taxon>
        <taxon>Strongyloidea</taxon>
        <taxon>Ancylostomatidae</taxon>
        <taxon>Ancylostomatinae</taxon>
        <taxon>Ancylostoma</taxon>
    </lineage>
</organism>
<dbReference type="GO" id="GO:0006508">
    <property type="term" value="P:proteolysis"/>
    <property type="evidence" value="ECO:0007669"/>
    <property type="project" value="InterPro"/>
</dbReference>
<evidence type="ECO:0000256" key="1">
    <source>
        <dbReference type="ARBA" id="ARBA00022801"/>
    </source>
</evidence>
<dbReference type="Gene3D" id="2.40.70.10">
    <property type="entry name" value="Acid Proteases"/>
    <property type="match status" value="1"/>
</dbReference>
<dbReference type="Pfam" id="PF13975">
    <property type="entry name" value="gag-asp_proteas"/>
    <property type="match status" value="1"/>
</dbReference>
<feature type="domain" description="Peptidase A2" evidence="2">
    <location>
        <begin position="87"/>
        <end position="105"/>
    </location>
</feature>
<keyword evidence="4" id="KW-1185">Reference proteome</keyword>
<dbReference type="PROSITE" id="PS50175">
    <property type="entry name" value="ASP_PROT_RETROV"/>
    <property type="match status" value="1"/>
</dbReference>
<accession>A0A0C2BR86</accession>
<dbReference type="InterPro" id="IPR021109">
    <property type="entry name" value="Peptidase_aspartic_dom_sf"/>
</dbReference>
<dbReference type="InterPro" id="IPR001995">
    <property type="entry name" value="Peptidase_A2_cat"/>
</dbReference>